<organism evidence="2 3">
    <name type="scientific">Algoriphagus alkaliphilus</name>
    <dbReference type="NCBI Taxonomy" id="279824"/>
    <lineage>
        <taxon>Bacteria</taxon>
        <taxon>Pseudomonadati</taxon>
        <taxon>Bacteroidota</taxon>
        <taxon>Cytophagia</taxon>
        <taxon>Cytophagales</taxon>
        <taxon>Cyclobacteriaceae</taxon>
        <taxon>Algoriphagus</taxon>
    </lineage>
</organism>
<dbReference type="AlphaFoldDB" id="A0A1G5W0R1"/>
<dbReference type="STRING" id="279824.SAMN03080617_00823"/>
<reference evidence="3" key="1">
    <citation type="submission" date="2016-10" db="EMBL/GenBank/DDBJ databases">
        <authorList>
            <person name="Varghese N."/>
            <person name="Submissions S."/>
        </authorList>
    </citation>
    <scope>NUCLEOTIDE SEQUENCE [LARGE SCALE GENOMIC DNA]</scope>
    <source>
        <strain evidence="3">DSM 22703</strain>
    </source>
</reference>
<sequence>MVIASLLFLVFSLYMIGKNQNIFGSSFEIFAQIDNVNGLVPGNNVRFQGLDVGTVRSMAMQDESRIVIKMLINKSMQSFIKKNALVSINTDGLMGNKIVQIHPQPGDAASIEVGDTLFPIKKVGTDEILEKLSASGDYLELTLINLSEITEKLNNSEAIWKILSDAELTLDLKASVKELLTAGQHASAMAKAGREMIVEFGQSDGIVNKLFTDSLMSQNLEQSVSQLQKISADAADVMGSMKNLIQNIEKGEGAAGLILADTSFRGQLVQTMENVEQSTYRLNQNMEALKSNFLFRKFYRDQEKAKKKAENEAQIK</sequence>
<evidence type="ECO:0000313" key="3">
    <source>
        <dbReference type="Proteomes" id="UP000198756"/>
    </source>
</evidence>
<feature type="domain" description="Mce/MlaD" evidence="1">
    <location>
        <begin position="28"/>
        <end position="103"/>
    </location>
</feature>
<dbReference type="Pfam" id="PF02470">
    <property type="entry name" value="MlaD"/>
    <property type="match status" value="1"/>
</dbReference>
<proteinExistence type="predicted"/>
<evidence type="ECO:0000313" key="2">
    <source>
        <dbReference type="EMBL" id="SDA51663.1"/>
    </source>
</evidence>
<dbReference type="PANTHER" id="PTHR33371">
    <property type="entry name" value="INTERMEMBRANE PHOSPHOLIPID TRANSPORT SYSTEM BINDING PROTEIN MLAD-RELATED"/>
    <property type="match status" value="1"/>
</dbReference>
<name>A0A1G5W0R1_9BACT</name>
<keyword evidence="3" id="KW-1185">Reference proteome</keyword>
<dbReference type="InterPro" id="IPR052336">
    <property type="entry name" value="MlaD_Phospholipid_Transporter"/>
</dbReference>
<dbReference type="Proteomes" id="UP000198756">
    <property type="component" value="Unassembled WGS sequence"/>
</dbReference>
<protein>
    <submittedName>
        <fullName evidence="2">Phospholipid/cholesterol/gamma-HCH transport system substrate-binding protein</fullName>
    </submittedName>
</protein>
<dbReference type="InterPro" id="IPR003399">
    <property type="entry name" value="Mce/MlaD"/>
</dbReference>
<dbReference type="EMBL" id="FMXE01000005">
    <property type="protein sequence ID" value="SDA51663.1"/>
    <property type="molecule type" value="Genomic_DNA"/>
</dbReference>
<dbReference type="PANTHER" id="PTHR33371:SF4">
    <property type="entry name" value="INTERMEMBRANE PHOSPHOLIPID TRANSPORT SYSTEM BINDING PROTEIN MLAD"/>
    <property type="match status" value="1"/>
</dbReference>
<accession>A0A1G5W0R1</accession>
<gene>
    <name evidence="2" type="ORF">SAMN03080617_00823</name>
</gene>
<evidence type="ECO:0000259" key="1">
    <source>
        <dbReference type="Pfam" id="PF02470"/>
    </source>
</evidence>